<gene>
    <name evidence="1" type="ORF">DWE98_11950</name>
</gene>
<dbReference type="Proteomes" id="UP000255207">
    <property type="component" value="Unassembled WGS sequence"/>
</dbReference>
<name>A0A370L6U0_9HYPH</name>
<organism evidence="1 2">
    <name type="scientific">Bosea caraganae</name>
    <dbReference type="NCBI Taxonomy" id="2763117"/>
    <lineage>
        <taxon>Bacteria</taxon>
        <taxon>Pseudomonadati</taxon>
        <taxon>Pseudomonadota</taxon>
        <taxon>Alphaproteobacteria</taxon>
        <taxon>Hyphomicrobiales</taxon>
        <taxon>Boseaceae</taxon>
        <taxon>Bosea</taxon>
    </lineage>
</organism>
<evidence type="ECO:0000313" key="2">
    <source>
        <dbReference type="Proteomes" id="UP000255207"/>
    </source>
</evidence>
<evidence type="ECO:0000313" key="1">
    <source>
        <dbReference type="EMBL" id="RDJ25434.1"/>
    </source>
</evidence>
<dbReference type="EMBL" id="QQTP01000005">
    <property type="protein sequence ID" value="RDJ25434.1"/>
    <property type="molecule type" value="Genomic_DNA"/>
</dbReference>
<sequence length="104" mass="11202">MLAFAASVAFAAEALPGLPKQRDYGQFRVSLIKQGWQPTKLPGADECWEGDKRCTGRAEMFACAGTGAANCLFIWKKAGTLIEVATKGEEQAMVSGLRCREGCK</sequence>
<keyword evidence="2" id="KW-1185">Reference proteome</keyword>
<comment type="caution">
    <text evidence="1">The sequence shown here is derived from an EMBL/GenBank/DDBJ whole genome shotgun (WGS) entry which is preliminary data.</text>
</comment>
<reference evidence="2" key="1">
    <citation type="submission" date="2018-07" db="EMBL/GenBank/DDBJ databases">
        <authorList>
            <person name="Safronova V.I."/>
            <person name="Chirak E.R."/>
            <person name="Sazanova A.L."/>
        </authorList>
    </citation>
    <scope>NUCLEOTIDE SEQUENCE [LARGE SCALE GENOMIC DNA]</scope>
    <source>
        <strain evidence="2">RCAM04685</strain>
    </source>
</reference>
<dbReference type="AlphaFoldDB" id="A0A370L6U0"/>
<protein>
    <submittedName>
        <fullName evidence="1">Uncharacterized protein</fullName>
    </submittedName>
</protein>
<accession>A0A370L6U0</accession>
<proteinExistence type="predicted"/>